<dbReference type="STRING" id="126957.T1JLZ6"/>
<keyword evidence="5" id="KW-0862">Zinc</keyword>
<comment type="subcellular location">
    <subcellularLocation>
        <location evidence="1">Nucleus</location>
    </subcellularLocation>
</comment>
<evidence type="ECO:0000256" key="6">
    <source>
        <dbReference type="ARBA" id="ARBA00023242"/>
    </source>
</evidence>
<dbReference type="HOGENOM" id="CLU_1083042_0_0_1"/>
<dbReference type="AlphaFoldDB" id="T1JLZ6"/>
<evidence type="ECO:0000256" key="7">
    <source>
        <dbReference type="ARBA" id="ARBA00037948"/>
    </source>
</evidence>
<dbReference type="Proteomes" id="UP000014500">
    <property type="component" value="Unassembled WGS sequence"/>
</dbReference>
<keyword evidence="2" id="KW-0479">Metal-binding</keyword>
<keyword evidence="3" id="KW-0677">Repeat</keyword>
<dbReference type="InterPro" id="IPR050527">
    <property type="entry name" value="Snail/Krueppel_Znf"/>
</dbReference>
<keyword evidence="4 8" id="KW-0863">Zinc-finger</keyword>
<evidence type="ECO:0000256" key="3">
    <source>
        <dbReference type="ARBA" id="ARBA00022737"/>
    </source>
</evidence>
<comment type="similarity">
    <text evidence="7">Belongs to the snail C2H2-type zinc-finger protein family.</text>
</comment>
<dbReference type="Gene3D" id="3.30.160.60">
    <property type="entry name" value="Classic Zinc Finger"/>
    <property type="match status" value="1"/>
</dbReference>
<dbReference type="PhylomeDB" id="T1JLZ6"/>
<evidence type="ECO:0000256" key="8">
    <source>
        <dbReference type="PROSITE-ProRule" id="PRU00042"/>
    </source>
</evidence>
<dbReference type="PANTHER" id="PTHR24388:SF54">
    <property type="entry name" value="PROTEIN ESCARGOT"/>
    <property type="match status" value="1"/>
</dbReference>
<evidence type="ECO:0000259" key="9">
    <source>
        <dbReference type="PROSITE" id="PS50157"/>
    </source>
</evidence>
<reference evidence="10" key="2">
    <citation type="submission" date="2015-02" db="UniProtKB">
        <authorList>
            <consortium name="EnsemblMetazoa"/>
        </authorList>
    </citation>
    <scope>IDENTIFICATION</scope>
</reference>
<dbReference type="PANTHER" id="PTHR24388">
    <property type="entry name" value="ZINC FINGER PROTEIN"/>
    <property type="match status" value="1"/>
</dbReference>
<protein>
    <recommendedName>
        <fullName evidence="9">C2H2-type domain-containing protein</fullName>
    </recommendedName>
</protein>
<dbReference type="GO" id="GO:0000981">
    <property type="term" value="F:DNA-binding transcription factor activity, RNA polymerase II-specific"/>
    <property type="evidence" value="ECO:0007669"/>
    <property type="project" value="TreeGrafter"/>
</dbReference>
<dbReference type="PROSITE" id="PS00028">
    <property type="entry name" value="ZINC_FINGER_C2H2_1"/>
    <property type="match status" value="1"/>
</dbReference>
<dbReference type="GO" id="GO:0005634">
    <property type="term" value="C:nucleus"/>
    <property type="evidence" value="ECO:0007669"/>
    <property type="project" value="UniProtKB-SubCell"/>
</dbReference>
<accession>T1JLZ6</accession>
<feature type="domain" description="C2H2-type" evidence="9">
    <location>
        <begin position="174"/>
        <end position="203"/>
    </location>
</feature>
<evidence type="ECO:0000313" key="11">
    <source>
        <dbReference type="Proteomes" id="UP000014500"/>
    </source>
</evidence>
<dbReference type="EnsemblMetazoa" id="SMAR014876-RA">
    <property type="protein sequence ID" value="SMAR014876-PA"/>
    <property type="gene ID" value="SMAR014876"/>
</dbReference>
<keyword evidence="11" id="KW-1185">Reference proteome</keyword>
<dbReference type="InterPro" id="IPR036236">
    <property type="entry name" value="Znf_C2H2_sf"/>
</dbReference>
<evidence type="ECO:0000256" key="5">
    <source>
        <dbReference type="ARBA" id="ARBA00022833"/>
    </source>
</evidence>
<dbReference type="PROSITE" id="PS50157">
    <property type="entry name" value="ZINC_FINGER_C2H2_2"/>
    <property type="match status" value="1"/>
</dbReference>
<name>T1JLZ6_STRMM</name>
<dbReference type="GO" id="GO:0008270">
    <property type="term" value="F:zinc ion binding"/>
    <property type="evidence" value="ECO:0007669"/>
    <property type="project" value="UniProtKB-KW"/>
</dbReference>
<dbReference type="EMBL" id="JH430660">
    <property type="status" value="NOT_ANNOTATED_CDS"/>
    <property type="molecule type" value="Genomic_DNA"/>
</dbReference>
<keyword evidence="6" id="KW-0539">Nucleus</keyword>
<dbReference type="InterPro" id="IPR013087">
    <property type="entry name" value="Znf_C2H2_type"/>
</dbReference>
<reference evidence="11" key="1">
    <citation type="submission" date="2011-05" db="EMBL/GenBank/DDBJ databases">
        <authorList>
            <person name="Richards S.R."/>
            <person name="Qu J."/>
            <person name="Jiang H."/>
            <person name="Jhangiani S.N."/>
            <person name="Agravi P."/>
            <person name="Goodspeed R."/>
            <person name="Gross S."/>
            <person name="Mandapat C."/>
            <person name="Jackson L."/>
            <person name="Mathew T."/>
            <person name="Pu L."/>
            <person name="Thornton R."/>
            <person name="Saada N."/>
            <person name="Wilczek-Boney K.B."/>
            <person name="Lee S."/>
            <person name="Kovar C."/>
            <person name="Wu Y."/>
            <person name="Scherer S.E."/>
            <person name="Worley K.C."/>
            <person name="Muzny D.M."/>
            <person name="Gibbs R."/>
        </authorList>
    </citation>
    <scope>NUCLEOTIDE SEQUENCE</scope>
    <source>
        <strain evidence="11">Brora</strain>
    </source>
</reference>
<evidence type="ECO:0000256" key="2">
    <source>
        <dbReference type="ARBA" id="ARBA00022723"/>
    </source>
</evidence>
<organism evidence="10 11">
    <name type="scientific">Strigamia maritima</name>
    <name type="common">European centipede</name>
    <name type="synonym">Geophilus maritimus</name>
    <dbReference type="NCBI Taxonomy" id="126957"/>
    <lineage>
        <taxon>Eukaryota</taxon>
        <taxon>Metazoa</taxon>
        <taxon>Ecdysozoa</taxon>
        <taxon>Arthropoda</taxon>
        <taxon>Myriapoda</taxon>
        <taxon>Chilopoda</taxon>
        <taxon>Pleurostigmophora</taxon>
        <taxon>Geophilomorpha</taxon>
        <taxon>Linotaeniidae</taxon>
        <taxon>Strigamia</taxon>
    </lineage>
</organism>
<proteinExistence type="inferred from homology"/>
<sequence>MEVEQEQINSGVIVKTEVNSAIASSELIENAAILPSNPSELIENNAAIVSLKSEFIENAIIVPWESFKNEVIEPSEVEETANRKKRKRTRSVNIKKELSVSIVDNDSPRSKINIVWFVCSAENCDYKSYRKFNIDRHFRKMHDQPTKPGRCCDLDFLSKFEYFQHVKTHHANGYYCYVDGCSAWFRKKSTLDRHSIVHTGIKNVHCDSCEYKTPHAYNMRRHCLTRNHQCSNDKVHLSKSLDQIDVHVDSDVDGKII</sequence>
<evidence type="ECO:0000313" key="10">
    <source>
        <dbReference type="EnsemblMetazoa" id="SMAR014876-PA"/>
    </source>
</evidence>
<dbReference type="SUPFAM" id="SSF57667">
    <property type="entry name" value="beta-beta-alpha zinc fingers"/>
    <property type="match status" value="1"/>
</dbReference>
<evidence type="ECO:0000256" key="1">
    <source>
        <dbReference type="ARBA" id="ARBA00004123"/>
    </source>
</evidence>
<dbReference type="GO" id="GO:0000978">
    <property type="term" value="F:RNA polymerase II cis-regulatory region sequence-specific DNA binding"/>
    <property type="evidence" value="ECO:0007669"/>
    <property type="project" value="TreeGrafter"/>
</dbReference>
<dbReference type="SMART" id="SM00355">
    <property type="entry name" value="ZnF_C2H2"/>
    <property type="match status" value="4"/>
</dbReference>
<evidence type="ECO:0000256" key="4">
    <source>
        <dbReference type="ARBA" id="ARBA00022771"/>
    </source>
</evidence>